<reference evidence="8 9" key="1">
    <citation type="submission" date="2010-05" db="EMBL/GenBank/DDBJ databases">
        <title>The Genome Sequence of Thecamonas trahens ATCC 50062.</title>
        <authorList>
            <consortium name="The Broad Institute Genome Sequencing Platform"/>
            <person name="Russ C."/>
            <person name="Cuomo C."/>
            <person name="Shea T."/>
            <person name="Young S.K."/>
            <person name="Zeng Q."/>
            <person name="Koehrsen M."/>
            <person name="Haas B."/>
            <person name="Borodovsky M."/>
            <person name="Guigo R."/>
            <person name="Alvarado L."/>
            <person name="Berlin A."/>
            <person name="Bochicchio J."/>
            <person name="Borenstein D."/>
            <person name="Chapman S."/>
            <person name="Chen Z."/>
            <person name="Freedman E."/>
            <person name="Gellesch M."/>
            <person name="Goldberg J."/>
            <person name="Griggs A."/>
            <person name="Gujja S."/>
            <person name="Heilman E."/>
            <person name="Heiman D."/>
            <person name="Hepburn T."/>
            <person name="Howarth C."/>
            <person name="Jen D."/>
            <person name="Larson L."/>
            <person name="Mehta T."/>
            <person name="Park D."/>
            <person name="Pearson M."/>
            <person name="Roberts A."/>
            <person name="Saif S."/>
            <person name="Shenoy N."/>
            <person name="Sisk P."/>
            <person name="Stolte C."/>
            <person name="Sykes S."/>
            <person name="Thomson T."/>
            <person name="Walk T."/>
            <person name="White J."/>
            <person name="Yandava C."/>
            <person name="Burger G."/>
            <person name="Gray M.W."/>
            <person name="Holland P.W.H."/>
            <person name="King N."/>
            <person name="Lang F.B.F."/>
            <person name="Roger A.J."/>
            <person name="Ruiz-Trillo I."/>
            <person name="Lander E."/>
            <person name="Nusbaum C."/>
        </authorList>
    </citation>
    <scope>NUCLEOTIDE SEQUENCE [LARGE SCALE GENOMIC DNA]</scope>
    <source>
        <strain evidence="8 9">ATCC 50062</strain>
    </source>
</reference>
<dbReference type="PANTHER" id="PTHR13439">
    <property type="entry name" value="CT120 PROTEIN"/>
    <property type="match status" value="1"/>
</dbReference>
<dbReference type="RefSeq" id="XP_013756150.1">
    <property type="nucleotide sequence ID" value="XM_013900696.1"/>
</dbReference>
<dbReference type="EMBL" id="GL349467">
    <property type="protein sequence ID" value="KNC51492.1"/>
    <property type="molecule type" value="Genomic_DNA"/>
</dbReference>
<feature type="transmembrane region" description="Helical" evidence="6">
    <location>
        <begin position="14"/>
        <end position="34"/>
    </location>
</feature>
<feature type="transmembrane region" description="Helical" evidence="6">
    <location>
        <begin position="100"/>
        <end position="126"/>
    </location>
</feature>
<feature type="domain" description="TLC" evidence="7">
    <location>
        <begin position="1"/>
        <end position="173"/>
    </location>
</feature>
<dbReference type="GeneID" id="25566555"/>
<sequence>MDRLIQGVVEDGDWVAPFAVAFSVGYFVSDMVVMMTNSDVWALESVIHHLVIGGGFAIGLIAGVTTPYHFLFLIEELSTVFLNARYFWRASPALHTVFSNLFALTFFLSRIIGGTCITSTVIPFLLDPATERALQPPYRYYALWTEIVLLVLSRALNLYWGYLILSKLLCPRPPRKPASKTN</sequence>
<proteinExistence type="predicted"/>
<dbReference type="PROSITE" id="PS50922">
    <property type="entry name" value="TLC"/>
    <property type="match status" value="1"/>
</dbReference>
<dbReference type="Pfam" id="PF03798">
    <property type="entry name" value="TRAM_LAG1_CLN8"/>
    <property type="match status" value="1"/>
</dbReference>
<evidence type="ECO:0000313" key="9">
    <source>
        <dbReference type="Proteomes" id="UP000054408"/>
    </source>
</evidence>
<keyword evidence="2 5" id="KW-0812">Transmembrane</keyword>
<keyword evidence="3 6" id="KW-1133">Transmembrane helix</keyword>
<dbReference type="Proteomes" id="UP000054408">
    <property type="component" value="Unassembled WGS sequence"/>
</dbReference>
<evidence type="ECO:0000256" key="4">
    <source>
        <dbReference type="ARBA" id="ARBA00023136"/>
    </source>
</evidence>
<dbReference type="GO" id="GO:0055088">
    <property type="term" value="P:lipid homeostasis"/>
    <property type="evidence" value="ECO:0007669"/>
    <property type="project" value="TreeGrafter"/>
</dbReference>
<organism evidence="8 9">
    <name type="scientific">Thecamonas trahens ATCC 50062</name>
    <dbReference type="NCBI Taxonomy" id="461836"/>
    <lineage>
        <taxon>Eukaryota</taxon>
        <taxon>Apusozoa</taxon>
        <taxon>Apusomonadida</taxon>
        <taxon>Apusomonadidae</taxon>
        <taxon>Thecamonas</taxon>
    </lineage>
</organism>
<evidence type="ECO:0000313" key="8">
    <source>
        <dbReference type="EMBL" id="KNC51492.1"/>
    </source>
</evidence>
<protein>
    <recommendedName>
        <fullName evidence="7">TLC domain-containing protein</fullName>
    </recommendedName>
</protein>
<dbReference type="InterPro" id="IPR050846">
    <property type="entry name" value="TLCD"/>
</dbReference>
<feature type="transmembrane region" description="Helical" evidence="6">
    <location>
        <begin position="46"/>
        <end position="64"/>
    </location>
</feature>
<gene>
    <name evidence="8" type="ORF">AMSG_07689</name>
</gene>
<keyword evidence="4 5" id="KW-0472">Membrane</keyword>
<accession>A0A0L0DGN6</accession>
<dbReference type="AlphaFoldDB" id="A0A0L0DGN6"/>
<dbReference type="InterPro" id="IPR006634">
    <property type="entry name" value="TLC-dom"/>
</dbReference>
<keyword evidence="9" id="KW-1185">Reference proteome</keyword>
<evidence type="ECO:0000256" key="3">
    <source>
        <dbReference type="ARBA" id="ARBA00022989"/>
    </source>
</evidence>
<dbReference type="OrthoDB" id="10266980at2759"/>
<evidence type="ECO:0000256" key="6">
    <source>
        <dbReference type="SAM" id="Phobius"/>
    </source>
</evidence>
<dbReference type="eggNOG" id="ENOG502SWKG">
    <property type="taxonomic scope" value="Eukaryota"/>
</dbReference>
<dbReference type="SMART" id="SM00724">
    <property type="entry name" value="TLC"/>
    <property type="match status" value="1"/>
</dbReference>
<evidence type="ECO:0000259" key="7">
    <source>
        <dbReference type="PROSITE" id="PS50922"/>
    </source>
</evidence>
<evidence type="ECO:0000256" key="2">
    <source>
        <dbReference type="ARBA" id="ARBA00022692"/>
    </source>
</evidence>
<dbReference type="PANTHER" id="PTHR13439:SF0">
    <property type="entry name" value="TOPOISOMERASE I DAMAGE AFFECTED PROTEIN 4"/>
    <property type="match status" value="1"/>
</dbReference>
<name>A0A0L0DGN6_THETB</name>
<feature type="transmembrane region" description="Helical" evidence="6">
    <location>
        <begin position="138"/>
        <end position="165"/>
    </location>
</feature>
<evidence type="ECO:0000256" key="1">
    <source>
        <dbReference type="ARBA" id="ARBA00004141"/>
    </source>
</evidence>
<dbReference type="GO" id="GO:0016020">
    <property type="term" value="C:membrane"/>
    <property type="evidence" value="ECO:0007669"/>
    <property type="project" value="UniProtKB-SubCell"/>
</dbReference>
<comment type="subcellular location">
    <subcellularLocation>
        <location evidence="1">Membrane</location>
        <topology evidence="1">Multi-pass membrane protein</topology>
    </subcellularLocation>
</comment>
<dbReference type="GO" id="GO:0005783">
    <property type="term" value="C:endoplasmic reticulum"/>
    <property type="evidence" value="ECO:0007669"/>
    <property type="project" value="TreeGrafter"/>
</dbReference>
<evidence type="ECO:0000256" key="5">
    <source>
        <dbReference type="PROSITE-ProRule" id="PRU00205"/>
    </source>
</evidence>